<evidence type="ECO:0000256" key="1">
    <source>
        <dbReference type="SAM" id="MobiDB-lite"/>
    </source>
</evidence>
<feature type="transmembrane region" description="Helical" evidence="2">
    <location>
        <begin position="1007"/>
        <end position="1028"/>
    </location>
</feature>
<feature type="transmembrane region" description="Helical" evidence="2">
    <location>
        <begin position="443"/>
        <end position="463"/>
    </location>
</feature>
<dbReference type="PRINTS" id="PR00702">
    <property type="entry name" value="ACRIFLAVINRP"/>
</dbReference>
<dbReference type="InParanoid" id="A0A6C2YVI2"/>
<evidence type="ECO:0000256" key="2">
    <source>
        <dbReference type="SAM" id="Phobius"/>
    </source>
</evidence>
<dbReference type="GO" id="GO:0042910">
    <property type="term" value="F:xenobiotic transmembrane transporter activity"/>
    <property type="evidence" value="ECO:0007669"/>
    <property type="project" value="TreeGrafter"/>
</dbReference>
<dbReference type="KEGG" id="tim:GMBLW1_34350"/>
<evidence type="ECO:0008006" key="5">
    <source>
        <dbReference type="Google" id="ProtNLM"/>
    </source>
</evidence>
<dbReference type="Pfam" id="PF00873">
    <property type="entry name" value="ACR_tran"/>
    <property type="match status" value="1"/>
</dbReference>
<dbReference type="SUPFAM" id="SSF82866">
    <property type="entry name" value="Multidrug efflux transporter AcrB transmembrane domain"/>
    <property type="match status" value="2"/>
</dbReference>
<keyword evidence="2" id="KW-1133">Transmembrane helix</keyword>
<feature type="transmembrane region" description="Helical" evidence="2">
    <location>
        <begin position="537"/>
        <end position="560"/>
    </location>
</feature>
<dbReference type="RefSeq" id="WP_162660966.1">
    <property type="nucleotide sequence ID" value="NZ_LR593887.1"/>
</dbReference>
<dbReference type="SUPFAM" id="SSF82714">
    <property type="entry name" value="Multidrug efflux transporter AcrB TolC docking domain, DN and DC subdomains"/>
    <property type="match status" value="2"/>
</dbReference>
<feature type="region of interest" description="Disordered" evidence="1">
    <location>
        <begin position="1039"/>
        <end position="1098"/>
    </location>
</feature>
<dbReference type="Proteomes" id="UP000464378">
    <property type="component" value="Chromosome"/>
</dbReference>
<dbReference type="Gene3D" id="1.20.1640.10">
    <property type="entry name" value="Multidrug efflux transporter AcrB transmembrane domain"/>
    <property type="match status" value="2"/>
</dbReference>
<feature type="transmembrane region" description="Helical" evidence="2">
    <location>
        <begin position="869"/>
        <end position="888"/>
    </location>
</feature>
<evidence type="ECO:0000313" key="4">
    <source>
        <dbReference type="Proteomes" id="UP000464378"/>
    </source>
</evidence>
<evidence type="ECO:0000313" key="3">
    <source>
        <dbReference type="EMBL" id="VIP05758.1"/>
    </source>
</evidence>
<dbReference type="SUPFAM" id="SSF82693">
    <property type="entry name" value="Multidrug efflux transporter AcrB pore domain, PN1, PN2, PC1 and PC2 subdomains"/>
    <property type="match status" value="3"/>
</dbReference>
<dbReference type="Gene3D" id="3.30.70.1430">
    <property type="entry name" value="Multidrug efflux transporter AcrB pore domain"/>
    <property type="match status" value="2"/>
</dbReference>
<protein>
    <recommendedName>
        <fullName evidence="5">SSD domain-containing protein</fullName>
    </recommendedName>
</protein>
<feature type="transmembrane region" description="Helical" evidence="2">
    <location>
        <begin position="970"/>
        <end position="987"/>
    </location>
</feature>
<feature type="transmembrane region" description="Helical" evidence="2">
    <location>
        <begin position="908"/>
        <end position="931"/>
    </location>
</feature>
<dbReference type="EMBL" id="LR586016">
    <property type="protein sequence ID" value="VIP05758.1"/>
    <property type="molecule type" value="Genomic_DNA"/>
</dbReference>
<dbReference type="InterPro" id="IPR027463">
    <property type="entry name" value="AcrB_DN_DC_subdom"/>
</dbReference>
<dbReference type="InterPro" id="IPR001036">
    <property type="entry name" value="Acrflvin-R"/>
</dbReference>
<dbReference type="PANTHER" id="PTHR32063:SF0">
    <property type="entry name" value="SWARMING MOTILITY PROTEIN SWRC"/>
    <property type="match status" value="1"/>
</dbReference>
<feature type="transmembrane region" description="Helical" evidence="2">
    <location>
        <begin position="347"/>
        <end position="364"/>
    </location>
</feature>
<dbReference type="AlphaFoldDB" id="A0A6C2YVI2"/>
<gene>
    <name evidence="3" type="ORF">GMBLW1_34350</name>
</gene>
<dbReference type="Gene3D" id="3.30.70.1320">
    <property type="entry name" value="Multidrug efflux transporter AcrB pore domain like"/>
    <property type="match status" value="1"/>
</dbReference>
<dbReference type="Gene3D" id="3.30.70.1440">
    <property type="entry name" value="Multidrug efflux transporter AcrB pore domain"/>
    <property type="match status" value="1"/>
</dbReference>
<dbReference type="GO" id="GO:0005886">
    <property type="term" value="C:plasma membrane"/>
    <property type="evidence" value="ECO:0007669"/>
    <property type="project" value="TreeGrafter"/>
</dbReference>
<feature type="transmembrane region" description="Helical" evidence="2">
    <location>
        <begin position="12"/>
        <end position="29"/>
    </location>
</feature>
<feature type="transmembrane region" description="Helical" evidence="2">
    <location>
        <begin position="475"/>
        <end position="502"/>
    </location>
</feature>
<proteinExistence type="predicted"/>
<sequence>MSIWDICIRRPVFTVMLVSAPIILGLVAYSRLGLELFPNADVPVAVVTTTLRGASVEEMEFSVTKPLEDVINTVSGIDELRSTTREGVSEIVVQFKISKNGDVGAQEIDSKIRTILNQLPEGVDTPIINKIAMDAIPVMTVAISGKRDFREMTEITKKQIKEVIETLPGVGTVAMVGGRQRAVQIYLDPERMFKYPDLTVEDIRMALVRENQELPGGRVTRGISERGLRTLGRVEEPRELEKLIVCNRNNTPIRLEEIGRVEDTVEEPRSVSRLWVRNADDTNLEEPGENAISLIIQKQSGANTVAVSHAIKAELERLLPGLPPDLRAEVIRDQARFVEASLDEVKTHLLLAAVLVSLSILLFLRDWRTTIIATLSIPTSIVGTFALMYGMGFSINSMTMLGLILAVGIVVDDAVVVHENIFRHMEEKGLSAWEAAASATREIALAVTATTLSLVVIFAPIAFMGGTVGRFLSCFGWVVGFAVMLSLAVSFTLTPMLCSRFLKPIEGHNTKDSFIWRTIENSYLAILGWSLRHRWLVVLGSVLFLFSTPMIAGLVGSNFVPKDDQNEFEIVATLPEDTSLQRADAITADIERRLRMLPGLQLTYAIIGDTTANVTKARGEVTKLTIYCRILPLDRRNYSQFDVMEQARVIMADYPDLRSTVQAAEAIQAAGFKQVDIDLNLSGPDMKELEVVSQKIVEYMKQTPGYIDIDTSLSQRKPELRVIPDRERLSDLGVSLASLATTTSILVGGEPVSKYKDGDEQIDIWLRAEEWARGETDVIGRMGVPASTAPDHAVRLDSIATLTEAIGPSSINRFRRQRQIVVNANLQGKGLSEAVVELQAFVKTLNLPPAYRAEFLGDAKMMQESNDNFLLGFMLAFIFMYMILAAQFESFSHPVSILSALPLTIPCALLSLLAMQTMLDLYAMLGLFMLFGIVKKNGILQVDTANQLRAAGMAREPAIMEANRMRLRPILMTTVMLIAAMVPMAIAEGPGAASRASMAKVILGGQTFSLLLTLIVTPVAYSILDGWGQWFARQFRGKPKAATPDSAPAHSAGMNPGPAATPPTWASATNGSPASVGSAGFGGSTATGGNPPSAPPPS</sequence>
<reference evidence="3" key="1">
    <citation type="submission" date="2019-04" db="EMBL/GenBank/DDBJ databases">
        <authorList>
            <consortium name="Science for Life Laboratories"/>
        </authorList>
    </citation>
    <scope>NUCLEOTIDE SEQUENCE</scope>
    <source>
        <strain evidence="3">MBLW1</strain>
    </source>
</reference>
<accession>A0A6C2YVI2</accession>
<dbReference type="PANTHER" id="PTHR32063">
    <property type="match status" value="1"/>
</dbReference>
<organism evidence="3">
    <name type="scientific">Tuwongella immobilis</name>
    <dbReference type="NCBI Taxonomy" id="692036"/>
    <lineage>
        <taxon>Bacteria</taxon>
        <taxon>Pseudomonadati</taxon>
        <taxon>Planctomycetota</taxon>
        <taxon>Planctomycetia</taxon>
        <taxon>Gemmatales</taxon>
        <taxon>Gemmataceae</taxon>
        <taxon>Tuwongella</taxon>
    </lineage>
</organism>
<keyword evidence="2" id="KW-0472">Membrane</keyword>
<keyword evidence="2" id="KW-0812">Transmembrane</keyword>
<feature type="transmembrane region" description="Helical" evidence="2">
    <location>
        <begin position="371"/>
        <end position="392"/>
    </location>
</feature>
<name>A0A6C2YVI2_9BACT</name>
<feature type="compositionally biased region" description="Low complexity" evidence="1">
    <location>
        <begin position="1056"/>
        <end position="1078"/>
    </location>
</feature>
<dbReference type="Gene3D" id="3.30.2090.10">
    <property type="entry name" value="Multidrug efflux transporter AcrB TolC docking domain, DN and DC subdomains"/>
    <property type="match status" value="2"/>
</dbReference>
<dbReference type="EMBL" id="LR593887">
    <property type="protein sequence ID" value="VTS08872.1"/>
    <property type="molecule type" value="Genomic_DNA"/>
</dbReference>
<keyword evidence="4" id="KW-1185">Reference proteome</keyword>